<gene>
    <name evidence="11" type="ORF">GCM10023183_16010</name>
</gene>
<evidence type="ECO:0000256" key="9">
    <source>
        <dbReference type="RuleBase" id="RU361157"/>
    </source>
</evidence>
<dbReference type="PANTHER" id="PTHR30413:SF8">
    <property type="entry name" value="TRANSPORT PERMEASE PROTEIN"/>
    <property type="match status" value="1"/>
</dbReference>
<feature type="domain" description="ABC transmembrane type-2" evidence="10">
    <location>
        <begin position="51"/>
        <end position="277"/>
    </location>
</feature>
<keyword evidence="4 9" id="KW-1003">Cell membrane</keyword>
<keyword evidence="12" id="KW-1185">Reference proteome</keyword>
<feature type="transmembrane region" description="Helical" evidence="9">
    <location>
        <begin position="76"/>
        <end position="98"/>
    </location>
</feature>
<evidence type="ECO:0000256" key="1">
    <source>
        <dbReference type="ARBA" id="ARBA00004429"/>
    </source>
</evidence>
<dbReference type="EMBL" id="BAABGX010000002">
    <property type="protein sequence ID" value="GAA4303401.1"/>
    <property type="molecule type" value="Genomic_DNA"/>
</dbReference>
<sequence length="285" mass="32301">MPVTQTTKWDWEITNKTTFWSHSAQELWAYRHLLVGLVRRFFLLNYNQTVLGPLWVLFQPILTLVTYVLVFNKLVGISTGALPPVVFYASGIVLWNFFSDSFTGTSNTFRENIQLFSKVYFPRIIMPLSVVSTQALRFLIQLVMFICVIAYYSLTTDFDLTWSWNLLLLPVAIALVGLLALGLGLLFSVLTAKYRDISNLVSLGVRLLMFVTPVIYPLTVIPEKLRWVVQLNPLTPLFELFRLSLLGQGLVTPGQLGYSLILTVVLLLGAVLFFNKQGDKLIDVV</sequence>
<dbReference type="RefSeq" id="WP_345164454.1">
    <property type="nucleotide sequence ID" value="NZ_BAABGX010000002.1"/>
</dbReference>
<feature type="transmembrane region" description="Helical" evidence="9">
    <location>
        <begin position="256"/>
        <end position="274"/>
    </location>
</feature>
<evidence type="ECO:0000256" key="5">
    <source>
        <dbReference type="ARBA" id="ARBA00022519"/>
    </source>
</evidence>
<evidence type="ECO:0000313" key="11">
    <source>
        <dbReference type="EMBL" id="GAA4303401.1"/>
    </source>
</evidence>
<evidence type="ECO:0000256" key="2">
    <source>
        <dbReference type="ARBA" id="ARBA00007783"/>
    </source>
</evidence>
<keyword evidence="5" id="KW-0997">Cell inner membrane</keyword>
<keyword evidence="6 9" id="KW-0812">Transmembrane</keyword>
<dbReference type="InterPro" id="IPR047817">
    <property type="entry name" value="ABC2_TM_bact-type"/>
</dbReference>
<feature type="transmembrane region" description="Helical" evidence="9">
    <location>
        <begin position="197"/>
        <end position="216"/>
    </location>
</feature>
<accession>A0ABP8FGV8</accession>
<dbReference type="InterPro" id="IPR013525">
    <property type="entry name" value="ABC2_TM"/>
</dbReference>
<dbReference type="Pfam" id="PF01061">
    <property type="entry name" value="ABC2_membrane"/>
    <property type="match status" value="1"/>
</dbReference>
<protein>
    <recommendedName>
        <fullName evidence="9">Transport permease protein</fullName>
    </recommendedName>
</protein>
<evidence type="ECO:0000256" key="7">
    <source>
        <dbReference type="ARBA" id="ARBA00022989"/>
    </source>
</evidence>
<name>A0ABP8FGV8_9BACT</name>
<comment type="similarity">
    <text evidence="2 9">Belongs to the ABC-2 integral membrane protein family.</text>
</comment>
<feature type="transmembrane region" description="Helical" evidence="9">
    <location>
        <begin position="135"/>
        <end position="154"/>
    </location>
</feature>
<keyword evidence="7 9" id="KW-1133">Transmembrane helix</keyword>
<evidence type="ECO:0000256" key="3">
    <source>
        <dbReference type="ARBA" id="ARBA00022448"/>
    </source>
</evidence>
<comment type="caution">
    <text evidence="11">The sequence shown here is derived from an EMBL/GenBank/DDBJ whole genome shotgun (WGS) entry which is preliminary data.</text>
</comment>
<proteinExistence type="inferred from homology"/>
<dbReference type="PANTHER" id="PTHR30413">
    <property type="entry name" value="INNER MEMBRANE TRANSPORT PERMEASE"/>
    <property type="match status" value="1"/>
</dbReference>
<evidence type="ECO:0000313" key="12">
    <source>
        <dbReference type="Proteomes" id="UP001501844"/>
    </source>
</evidence>
<organism evidence="11 12">
    <name type="scientific">Nibribacter koreensis</name>
    <dbReference type="NCBI Taxonomy" id="1084519"/>
    <lineage>
        <taxon>Bacteria</taxon>
        <taxon>Pseudomonadati</taxon>
        <taxon>Bacteroidota</taxon>
        <taxon>Cytophagia</taxon>
        <taxon>Cytophagales</taxon>
        <taxon>Hymenobacteraceae</taxon>
        <taxon>Nibribacter</taxon>
    </lineage>
</organism>
<evidence type="ECO:0000256" key="6">
    <source>
        <dbReference type="ARBA" id="ARBA00022692"/>
    </source>
</evidence>
<comment type="subcellular location">
    <subcellularLocation>
        <location evidence="1">Cell inner membrane</location>
        <topology evidence="1">Multi-pass membrane protein</topology>
    </subcellularLocation>
    <subcellularLocation>
        <location evidence="9">Cell membrane</location>
        <topology evidence="9">Multi-pass membrane protein</topology>
    </subcellularLocation>
</comment>
<dbReference type="PRINTS" id="PR00164">
    <property type="entry name" value="ABC2TRNSPORT"/>
</dbReference>
<feature type="transmembrane region" description="Helical" evidence="9">
    <location>
        <begin position="49"/>
        <end position="70"/>
    </location>
</feature>
<keyword evidence="3 9" id="KW-0813">Transport</keyword>
<reference evidence="12" key="1">
    <citation type="journal article" date="2019" name="Int. J. Syst. Evol. Microbiol.">
        <title>The Global Catalogue of Microorganisms (GCM) 10K type strain sequencing project: providing services to taxonomists for standard genome sequencing and annotation.</title>
        <authorList>
            <consortium name="The Broad Institute Genomics Platform"/>
            <consortium name="The Broad Institute Genome Sequencing Center for Infectious Disease"/>
            <person name="Wu L."/>
            <person name="Ma J."/>
        </authorList>
    </citation>
    <scope>NUCLEOTIDE SEQUENCE [LARGE SCALE GENOMIC DNA]</scope>
    <source>
        <strain evidence="12">JCM 17917</strain>
    </source>
</reference>
<keyword evidence="8 9" id="KW-0472">Membrane</keyword>
<dbReference type="InterPro" id="IPR000412">
    <property type="entry name" value="ABC_2_transport"/>
</dbReference>
<feature type="transmembrane region" description="Helical" evidence="9">
    <location>
        <begin position="166"/>
        <end position="190"/>
    </location>
</feature>
<evidence type="ECO:0000256" key="8">
    <source>
        <dbReference type="ARBA" id="ARBA00023136"/>
    </source>
</evidence>
<dbReference type="Proteomes" id="UP001501844">
    <property type="component" value="Unassembled WGS sequence"/>
</dbReference>
<evidence type="ECO:0000259" key="10">
    <source>
        <dbReference type="PROSITE" id="PS51012"/>
    </source>
</evidence>
<dbReference type="PROSITE" id="PS51012">
    <property type="entry name" value="ABC_TM2"/>
    <property type="match status" value="1"/>
</dbReference>
<evidence type="ECO:0000256" key="4">
    <source>
        <dbReference type="ARBA" id="ARBA00022475"/>
    </source>
</evidence>